<evidence type="ECO:0000313" key="4">
    <source>
        <dbReference type="EMBL" id="CAD9647748.1"/>
    </source>
</evidence>
<dbReference type="GO" id="GO:0035556">
    <property type="term" value="P:intracellular signal transduction"/>
    <property type="evidence" value="ECO:0007669"/>
    <property type="project" value="TreeGrafter"/>
</dbReference>
<dbReference type="PANTHER" id="PTHR24346">
    <property type="entry name" value="MAP/MICROTUBULE AFFINITY-REGULATING KINASE"/>
    <property type="match status" value="1"/>
</dbReference>
<sequence length="408" mass="45587">MISLSMTPCYRGVAKWLPQRMRPQRRSTSEDRLGVVSGKAWATTSPASRISDIDTVDTLPEFPCVSSSSTTSAGDTDAAEEHEIEQRMADAASHVLPWRLQDWEVVEQLQEAPRNQGCVVLAKSLQHGGVFAAVKQMPNTWVAASHAEFARQHPESAERPWFDVGVVNYLHDRGFEHVCRPLGVFRDTFSTYVVSSYATQGDLFSWLPREPEQGDRESGILRPLMQQLFEAVRRLHDLGIAHNDLSLENVLVTQEDPLDAPSIKLVDFGMASLARRDRGFSGKRSYIAPEQHEEGACDRFLSDAFAAGVCLFTLATRSYPWDSTRPGACKRFQFITKHGLRAYIARKRIRSSSDVRLAQVLSFDLVDMLDALLAPQPQARACMGEQCFKDDIVSGVRRSALSMPWLSA</sequence>
<organism evidence="4">
    <name type="scientific">Zooxanthella nutricula</name>
    <dbReference type="NCBI Taxonomy" id="1333877"/>
    <lineage>
        <taxon>Eukaryota</taxon>
        <taxon>Sar</taxon>
        <taxon>Alveolata</taxon>
        <taxon>Dinophyceae</taxon>
        <taxon>Peridiniales</taxon>
        <taxon>Peridiniales incertae sedis</taxon>
        <taxon>Zooxanthella</taxon>
    </lineage>
</organism>
<evidence type="ECO:0000256" key="2">
    <source>
        <dbReference type="ARBA" id="ARBA00022840"/>
    </source>
</evidence>
<evidence type="ECO:0000259" key="3">
    <source>
        <dbReference type="PROSITE" id="PS50011"/>
    </source>
</evidence>
<keyword evidence="2" id="KW-0067">ATP-binding</keyword>
<dbReference type="PANTHER" id="PTHR24346:SF30">
    <property type="entry name" value="MATERNAL EMBRYONIC LEUCINE ZIPPER KINASE"/>
    <property type="match status" value="1"/>
</dbReference>
<dbReference type="Gene3D" id="1.10.510.10">
    <property type="entry name" value="Transferase(Phosphotransferase) domain 1"/>
    <property type="match status" value="1"/>
</dbReference>
<dbReference type="EMBL" id="HBGW01103653">
    <property type="protein sequence ID" value="CAD9647748.1"/>
    <property type="molecule type" value="Transcribed_RNA"/>
</dbReference>
<dbReference type="PROSITE" id="PS50011">
    <property type="entry name" value="PROTEIN_KINASE_DOM"/>
    <property type="match status" value="1"/>
</dbReference>
<dbReference type="GO" id="GO:0005524">
    <property type="term" value="F:ATP binding"/>
    <property type="evidence" value="ECO:0007669"/>
    <property type="project" value="UniProtKB-KW"/>
</dbReference>
<dbReference type="CDD" id="cd00180">
    <property type="entry name" value="PKc"/>
    <property type="match status" value="1"/>
</dbReference>
<proteinExistence type="predicted"/>
<name>A0A7S2QP21_9DINO</name>
<reference evidence="4" key="1">
    <citation type="submission" date="2021-01" db="EMBL/GenBank/DDBJ databases">
        <authorList>
            <person name="Corre E."/>
            <person name="Pelletier E."/>
            <person name="Niang G."/>
            <person name="Scheremetjew M."/>
            <person name="Finn R."/>
            <person name="Kale V."/>
            <person name="Holt S."/>
            <person name="Cochrane G."/>
            <person name="Meng A."/>
            <person name="Brown T."/>
            <person name="Cohen L."/>
        </authorList>
    </citation>
    <scope>NUCLEOTIDE SEQUENCE</scope>
    <source>
        <strain evidence="4">RCC3387</strain>
    </source>
</reference>
<keyword evidence="1" id="KW-0547">Nucleotide-binding</keyword>
<dbReference type="GO" id="GO:0004674">
    <property type="term" value="F:protein serine/threonine kinase activity"/>
    <property type="evidence" value="ECO:0007669"/>
    <property type="project" value="TreeGrafter"/>
</dbReference>
<protein>
    <recommendedName>
        <fullName evidence="3">Protein kinase domain-containing protein</fullName>
    </recommendedName>
</protein>
<dbReference type="InterPro" id="IPR011009">
    <property type="entry name" value="Kinase-like_dom_sf"/>
</dbReference>
<dbReference type="InterPro" id="IPR000719">
    <property type="entry name" value="Prot_kinase_dom"/>
</dbReference>
<dbReference type="Pfam" id="PF00069">
    <property type="entry name" value="Pkinase"/>
    <property type="match status" value="1"/>
</dbReference>
<evidence type="ECO:0000256" key="1">
    <source>
        <dbReference type="ARBA" id="ARBA00022741"/>
    </source>
</evidence>
<dbReference type="AlphaFoldDB" id="A0A7S2QP21"/>
<dbReference type="SUPFAM" id="SSF56112">
    <property type="entry name" value="Protein kinase-like (PK-like)"/>
    <property type="match status" value="1"/>
</dbReference>
<feature type="domain" description="Protein kinase" evidence="3">
    <location>
        <begin position="103"/>
        <end position="406"/>
    </location>
</feature>
<gene>
    <name evidence="4" type="ORF">BRAN1462_LOCUS65570</name>
</gene>
<accession>A0A7S2QP21</accession>
<dbReference type="GO" id="GO:0005737">
    <property type="term" value="C:cytoplasm"/>
    <property type="evidence" value="ECO:0007669"/>
    <property type="project" value="TreeGrafter"/>
</dbReference>